<feature type="signal peptide" evidence="1">
    <location>
        <begin position="1"/>
        <end position="16"/>
    </location>
</feature>
<evidence type="ECO:0000313" key="2">
    <source>
        <dbReference type="EMBL" id="CAJ1396546.1"/>
    </source>
</evidence>
<keyword evidence="1" id="KW-0732">Signal</keyword>
<dbReference type="Proteomes" id="UP001178507">
    <property type="component" value="Unassembled WGS sequence"/>
</dbReference>
<proteinExistence type="predicted"/>
<evidence type="ECO:0000256" key="1">
    <source>
        <dbReference type="SAM" id="SignalP"/>
    </source>
</evidence>
<dbReference type="AlphaFoldDB" id="A0AA36NAN8"/>
<name>A0AA36NAN8_9DINO</name>
<feature type="chain" id="PRO_5041421998" evidence="1">
    <location>
        <begin position="17"/>
        <end position="124"/>
    </location>
</feature>
<sequence length="124" mass="13767">MRTLALVISCWTGAHASLQKSFALSSAEALSAKEAERCELSREQKWQEANELRAAQLQSSSKTQEKRLGDLHLQLMGKERPTEEELNLDQLGAALQRRQADIDHLLQATEAAIARKKAAFVPAQ</sequence>
<reference evidence="2" key="1">
    <citation type="submission" date="2023-08" db="EMBL/GenBank/DDBJ databases">
        <authorList>
            <person name="Chen Y."/>
            <person name="Shah S."/>
            <person name="Dougan E. K."/>
            <person name="Thang M."/>
            <person name="Chan C."/>
        </authorList>
    </citation>
    <scope>NUCLEOTIDE SEQUENCE</scope>
</reference>
<protein>
    <submittedName>
        <fullName evidence="2">Uncharacterized protein</fullName>
    </submittedName>
</protein>
<dbReference type="EMBL" id="CAUJNA010003236">
    <property type="protein sequence ID" value="CAJ1396546.1"/>
    <property type="molecule type" value="Genomic_DNA"/>
</dbReference>
<accession>A0AA36NAN8</accession>
<comment type="caution">
    <text evidence="2">The sequence shown here is derived from an EMBL/GenBank/DDBJ whole genome shotgun (WGS) entry which is preliminary data.</text>
</comment>
<keyword evidence="3" id="KW-1185">Reference proteome</keyword>
<organism evidence="2 3">
    <name type="scientific">Effrenium voratum</name>
    <dbReference type="NCBI Taxonomy" id="2562239"/>
    <lineage>
        <taxon>Eukaryota</taxon>
        <taxon>Sar</taxon>
        <taxon>Alveolata</taxon>
        <taxon>Dinophyceae</taxon>
        <taxon>Suessiales</taxon>
        <taxon>Symbiodiniaceae</taxon>
        <taxon>Effrenium</taxon>
    </lineage>
</organism>
<gene>
    <name evidence="2" type="ORF">EVOR1521_LOCUS20762</name>
</gene>
<evidence type="ECO:0000313" key="3">
    <source>
        <dbReference type="Proteomes" id="UP001178507"/>
    </source>
</evidence>